<evidence type="ECO:0000313" key="4">
    <source>
        <dbReference type="Proteomes" id="UP000265614"/>
    </source>
</evidence>
<evidence type="ECO:0000259" key="2">
    <source>
        <dbReference type="Pfam" id="PF01425"/>
    </source>
</evidence>
<dbReference type="OrthoDB" id="182039at2"/>
<dbReference type="GO" id="GO:0003824">
    <property type="term" value="F:catalytic activity"/>
    <property type="evidence" value="ECO:0007669"/>
    <property type="project" value="InterPro"/>
</dbReference>
<feature type="domain" description="Amidase" evidence="2">
    <location>
        <begin position="29"/>
        <end position="464"/>
    </location>
</feature>
<dbReference type="EMBL" id="QZEZ01000002">
    <property type="protein sequence ID" value="RJK97122.1"/>
    <property type="molecule type" value="Genomic_DNA"/>
</dbReference>
<evidence type="ECO:0000256" key="1">
    <source>
        <dbReference type="ARBA" id="ARBA00009199"/>
    </source>
</evidence>
<dbReference type="InterPro" id="IPR020556">
    <property type="entry name" value="Amidase_CS"/>
</dbReference>
<keyword evidence="4" id="KW-1185">Reference proteome</keyword>
<evidence type="ECO:0000313" key="3">
    <source>
        <dbReference type="EMBL" id="RJK97122.1"/>
    </source>
</evidence>
<dbReference type="InterPro" id="IPR036928">
    <property type="entry name" value="AS_sf"/>
</dbReference>
<comment type="caution">
    <text evidence="3">The sequence shown here is derived from an EMBL/GenBank/DDBJ whole genome shotgun (WGS) entry which is preliminary data.</text>
</comment>
<dbReference type="SUPFAM" id="SSF75304">
    <property type="entry name" value="Amidase signature (AS) enzymes"/>
    <property type="match status" value="1"/>
</dbReference>
<sequence length="484" mass="48962">MTAGGSAPHDLTALEQAAALRAGELDPVELVEHYEARAERLDAVVGAFATRTPERALEQARAARARLAAARAGGELAELAARAPLFGVPVPVKDLHAVAGVRMRAGSRVVDVVPEVDDHVVRRLAAAGATMTGKTSAPELGLPCYTEPDVAPPARSPWDLARSAGGSSGGAAAAVAAGLAPVAHGSDGGGSIRIPASACGLVGLKPSRGRVSGGPLPGAVGDLGVHGPLARTVADAAALLDAMAGAWPGDPFAAPPLPPGTTFLAAAGRPPGRLRVGRHRVPPVPGAVVAPEVVAAYDAASALLEDLGHDVEEVPAPFGPDVVPHFEVLWSVSALQVPLPPAAEPLLRPLTRWLRERGRAVSGLGLAQAQGAGRTAARRALEATAAYDVVLTPTLAQLPAPVGGLRDDDDPAADFAAQKAFTPFTSTANLTGQPALSLPLGTTAQGLPVGVQLLGRYGEEALLLALGGQLEAAAPWRGRVPALW</sequence>
<name>A0A3A3ZLP2_9ACTN</name>
<dbReference type="RefSeq" id="WP_119949839.1">
    <property type="nucleotide sequence ID" value="NZ_QZEZ01000002.1"/>
</dbReference>
<dbReference type="Gene3D" id="3.90.1300.10">
    <property type="entry name" value="Amidase signature (AS) domain"/>
    <property type="match status" value="1"/>
</dbReference>
<protein>
    <submittedName>
        <fullName evidence="3">Amidase</fullName>
    </submittedName>
</protein>
<organism evidence="3 4">
    <name type="scientific">Vallicoccus soli</name>
    <dbReference type="NCBI Taxonomy" id="2339232"/>
    <lineage>
        <taxon>Bacteria</taxon>
        <taxon>Bacillati</taxon>
        <taxon>Actinomycetota</taxon>
        <taxon>Actinomycetes</taxon>
        <taxon>Motilibacterales</taxon>
        <taxon>Vallicoccaceae</taxon>
        <taxon>Vallicoccus</taxon>
    </lineage>
</organism>
<dbReference type="InterPro" id="IPR023631">
    <property type="entry name" value="Amidase_dom"/>
</dbReference>
<accession>A0A3A3ZLP2</accession>
<gene>
    <name evidence="3" type="ORF">D5H78_07900</name>
</gene>
<reference evidence="3 4" key="1">
    <citation type="submission" date="2018-09" db="EMBL/GenBank/DDBJ databases">
        <title>YIM 75000 draft genome.</title>
        <authorList>
            <person name="Tang S."/>
            <person name="Feng Y."/>
        </authorList>
    </citation>
    <scope>NUCLEOTIDE SEQUENCE [LARGE SCALE GENOMIC DNA]</scope>
    <source>
        <strain evidence="3 4">YIM 75000</strain>
    </source>
</reference>
<comment type="similarity">
    <text evidence="1">Belongs to the amidase family.</text>
</comment>
<proteinExistence type="inferred from homology"/>
<dbReference type="Pfam" id="PF01425">
    <property type="entry name" value="Amidase"/>
    <property type="match status" value="1"/>
</dbReference>
<dbReference type="PROSITE" id="PS00571">
    <property type="entry name" value="AMIDASES"/>
    <property type="match status" value="1"/>
</dbReference>
<dbReference type="Proteomes" id="UP000265614">
    <property type="component" value="Unassembled WGS sequence"/>
</dbReference>
<dbReference type="PANTHER" id="PTHR11895">
    <property type="entry name" value="TRANSAMIDASE"/>
    <property type="match status" value="1"/>
</dbReference>
<dbReference type="PANTHER" id="PTHR11895:SF7">
    <property type="entry name" value="GLUTAMYL-TRNA(GLN) AMIDOTRANSFERASE SUBUNIT A, MITOCHONDRIAL"/>
    <property type="match status" value="1"/>
</dbReference>
<dbReference type="InterPro" id="IPR000120">
    <property type="entry name" value="Amidase"/>
</dbReference>
<dbReference type="AlphaFoldDB" id="A0A3A3ZLP2"/>